<evidence type="ECO:0000313" key="3">
    <source>
        <dbReference type="Proteomes" id="UP000214365"/>
    </source>
</evidence>
<feature type="compositionally biased region" description="Polar residues" evidence="1">
    <location>
        <begin position="355"/>
        <end position="373"/>
    </location>
</feature>
<feature type="region of interest" description="Disordered" evidence="1">
    <location>
        <begin position="178"/>
        <end position="198"/>
    </location>
</feature>
<feature type="compositionally biased region" description="Acidic residues" evidence="1">
    <location>
        <begin position="188"/>
        <end position="198"/>
    </location>
</feature>
<comment type="caution">
    <text evidence="2">The sequence shown here is derived from an EMBL/GenBank/DDBJ whole genome shotgun (WGS) entry which is preliminary data.</text>
</comment>
<protein>
    <submittedName>
        <fullName evidence="2">Uncharacterized protein</fullName>
    </submittedName>
</protein>
<evidence type="ECO:0000313" key="2">
    <source>
        <dbReference type="EMBL" id="OKL60676.1"/>
    </source>
</evidence>
<accession>A0A1Q5Q964</accession>
<dbReference type="OrthoDB" id="4226740at2759"/>
<dbReference type="Proteomes" id="UP000214365">
    <property type="component" value="Unassembled WGS sequence"/>
</dbReference>
<dbReference type="EMBL" id="LFMY01000005">
    <property type="protein sequence ID" value="OKL60676.1"/>
    <property type="molecule type" value="Genomic_DNA"/>
</dbReference>
<name>A0A1Q5Q964_TALAT</name>
<feature type="region of interest" description="Disordered" evidence="1">
    <location>
        <begin position="432"/>
        <end position="462"/>
    </location>
</feature>
<proteinExistence type="predicted"/>
<keyword evidence="3" id="KW-1185">Reference proteome</keyword>
<dbReference type="AlphaFoldDB" id="A0A1Q5Q964"/>
<feature type="region of interest" description="Disordered" evidence="1">
    <location>
        <begin position="256"/>
        <end position="293"/>
    </location>
</feature>
<evidence type="ECO:0000256" key="1">
    <source>
        <dbReference type="SAM" id="MobiDB-lite"/>
    </source>
</evidence>
<feature type="compositionally biased region" description="Polar residues" evidence="1">
    <location>
        <begin position="327"/>
        <end position="348"/>
    </location>
</feature>
<organism evidence="2 3">
    <name type="scientific">Talaromyces atroroseus</name>
    <dbReference type="NCBI Taxonomy" id="1441469"/>
    <lineage>
        <taxon>Eukaryota</taxon>
        <taxon>Fungi</taxon>
        <taxon>Dikarya</taxon>
        <taxon>Ascomycota</taxon>
        <taxon>Pezizomycotina</taxon>
        <taxon>Eurotiomycetes</taxon>
        <taxon>Eurotiomycetidae</taxon>
        <taxon>Eurotiales</taxon>
        <taxon>Trichocomaceae</taxon>
        <taxon>Talaromyces</taxon>
        <taxon>Talaromyces sect. Trachyspermi</taxon>
    </lineage>
</organism>
<dbReference type="RefSeq" id="XP_020120797.1">
    <property type="nucleotide sequence ID" value="XM_020266428.1"/>
</dbReference>
<dbReference type="GeneID" id="31003713"/>
<gene>
    <name evidence="2" type="ORF">UA08_03958</name>
</gene>
<feature type="region of interest" description="Disordered" evidence="1">
    <location>
        <begin position="327"/>
        <end position="394"/>
    </location>
</feature>
<sequence length="462" mass="50610">MDSNYKVPNHACTTAENSHNEALDLFHHRFQAGGQQAQEEVFLGQSTPYLEAACEAIQVAGVQPHTTLDDIWGWPDAQVMASGVDFWDEEGFCYCLSPEKVRSLESLSSAQSVASFSFGGEEFEGKVLREITQSDEGYSILALGPSYSSLPSRLSTECTSSSTRNIVMPSPQAIIIPGTSRTPRVIDPEDPDEGEDLDLPDSDCPGLRPQDFGFLAPDHIRPRSPVPVTRAETITVTLGNWERQVTVIKPNADYRDIPSPIMQPGSPPQRPRKPSLGNFYKAPSRRDSEETHGLGILEESSVAANNNEPSFLPPSPDLKIPERAVSFTNHPSNSDVSLFNLGSPNQPLSYDEKQQQQPQHRSALDSTLQSSLPRSRGLAKLASSSLTMQPVPNLRSSYQMPTARLPARGQLRQNESIRPPVILSVQVPQGNDLSWSAPVSPESKKQTSPGVVFELDEELNDS</sequence>
<feature type="compositionally biased region" description="Polar residues" evidence="1">
    <location>
        <begin position="382"/>
        <end position="394"/>
    </location>
</feature>
<reference evidence="2 3" key="1">
    <citation type="submission" date="2015-06" db="EMBL/GenBank/DDBJ databases">
        <title>Talaromyces atroroseus IBT 11181 draft genome.</title>
        <authorList>
            <person name="Rasmussen K.B."/>
            <person name="Rasmussen S."/>
            <person name="Petersen B."/>
            <person name="Sicheritz-Ponten T."/>
            <person name="Mortensen U.H."/>
            <person name="Thrane U."/>
        </authorList>
    </citation>
    <scope>NUCLEOTIDE SEQUENCE [LARGE SCALE GENOMIC DNA]</scope>
    <source>
        <strain evidence="2 3">IBT 11181</strain>
    </source>
</reference>